<dbReference type="PANTHER" id="PTHR37703:SF2">
    <property type="entry name" value="RWP-RK DOMAIN-CONTAINING PROTEIN"/>
    <property type="match status" value="1"/>
</dbReference>
<keyword evidence="3" id="KW-1185">Reference proteome</keyword>
<feature type="compositionally biased region" description="Low complexity" evidence="1">
    <location>
        <begin position="10"/>
        <end position="27"/>
    </location>
</feature>
<organism evidence="2 3">
    <name type="scientific">Digitaria exilis</name>
    <dbReference type="NCBI Taxonomy" id="1010633"/>
    <lineage>
        <taxon>Eukaryota</taxon>
        <taxon>Viridiplantae</taxon>
        <taxon>Streptophyta</taxon>
        <taxon>Embryophyta</taxon>
        <taxon>Tracheophyta</taxon>
        <taxon>Spermatophyta</taxon>
        <taxon>Magnoliopsida</taxon>
        <taxon>Liliopsida</taxon>
        <taxon>Poales</taxon>
        <taxon>Poaceae</taxon>
        <taxon>PACMAD clade</taxon>
        <taxon>Panicoideae</taxon>
        <taxon>Panicodae</taxon>
        <taxon>Paniceae</taxon>
        <taxon>Anthephorinae</taxon>
        <taxon>Digitaria</taxon>
    </lineage>
</organism>
<dbReference type="PANTHER" id="PTHR37703">
    <property type="entry name" value="RIBOSOMAL PROTEIN L31-RELATED"/>
    <property type="match status" value="1"/>
</dbReference>
<accession>A0A835AN63</accession>
<evidence type="ECO:0000256" key="1">
    <source>
        <dbReference type="SAM" id="MobiDB-lite"/>
    </source>
</evidence>
<dbReference type="Proteomes" id="UP000636709">
    <property type="component" value="Unassembled WGS sequence"/>
</dbReference>
<evidence type="ECO:0000313" key="2">
    <source>
        <dbReference type="EMBL" id="KAF8659741.1"/>
    </source>
</evidence>
<protein>
    <submittedName>
        <fullName evidence="2">Uncharacterized protein</fullName>
    </submittedName>
</protein>
<gene>
    <name evidence="2" type="ORF">HU200_058202</name>
</gene>
<feature type="region of interest" description="Disordered" evidence="1">
    <location>
        <begin position="1"/>
        <end position="35"/>
    </location>
</feature>
<name>A0A835AN63_9POAL</name>
<sequence>MSHLQLPSSAHHTPPAAAPHTTAAAPHTAHHLQQHRTPPAFALPHACCALTLAPARPRACCAAHAATSHPRRPHLLASSGVLIATAVAAAQAQTNRLLNPHYPSAAAANANAITRGAGGGRRTGGPDLAPMAGAFWATRALEVVKRNDGPGLLWKRIKLTTTRKNNAKKRLKRLWQVRSSPLLFRSIPTQKPSGMMARRVLGRSGWLDCCSLILRANMQNQLEASLVLHASSHAAVVANRPACTDTHSEAAAHFGTRCLRGGHTRPMPMLCLRLLRS</sequence>
<comment type="caution">
    <text evidence="2">The sequence shown here is derived from an EMBL/GenBank/DDBJ whole genome shotgun (WGS) entry which is preliminary data.</text>
</comment>
<dbReference type="OrthoDB" id="2332379at2759"/>
<proteinExistence type="predicted"/>
<dbReference type="AlphaFoldDB" id="A0A835AN63"/>
<dbReference type="EMBL" id="JACEFO010002453">
    <property type="protein sequence ID" value="KAF8659741.1"/>
    <property type="molecule type" value="Genomic_DNA"/>
</dbReference>
<evidence type="ECO:0000313" key="3">
    <source>
        <dbReference type="Proteomes" id="UP000636709"/>
    </source>
</evidence>
<reference evidence="2" key="1">
    <citation type="submission" date="2020-07" db="EMBL/GenBank/DDBJ databases">
        <title>Genome sequence and genetic diversity analysis of an under-domesticated orphan crop, white fonio (Digitaria exilis).</title>
        <authorList>
            <person name="Bennetzen J.L."/>
            <person name="Chen S."/>
            <person name="Ma X."/>
            <person name="Wang X."/>
            <person name="Yssel A.E.J."/>
            <person name="Chaluvadi S.R."/>
            <person name="Johnson M."/>
            <person name="Gangashetty P."/>
            <person name="Hamidou F."/>
            <person name="Sanogo M.D."/>
            <person name="Zwaenepoel A."/>
            <person name="Wallace J."/>
            <person name="Van De Peer Y."/>
            <person name="Van Deynze A."/>
        </authorList>
    </citation>
    <scope>NUCLEOTIDE SEQUENCE</scope>
    <source>
        <tissue evidence="2">Leaves</tissue>
    </source>
</reference>